<dbReference type="Pfam" id="PF07727">
    <property type="entry name" value="RVT_2"/>
    <property type="match status" value="1"/>
</dbReference>
<dbReference type="InterPro" id="IPR013103">
    <property type="entry name" value="RVT_2"/>
</dbReference>
<dbReference type="Pfam" id="PF25597">
    <property type="entry name" value="SH3_retrovirus"/>
    <property type="match status" value="1"/>
</dbReference>
<organism evidence="3 4">
    <name type="scientific">Tanacetum coccineum</name>
    <dbReference type="NCBI Taxonomy" id="301880"/>
    <lineage>
        <taxon>Eukaryota</taxon>
        <taxon>Viridiplantae</taxon>
        <taxon>Streptophyta</taxon>
        <taxon>Embryophyta</taxon>
        <taxon>Tracheophyta</taxon>
        <taxon>Spermatophyta</taxon>
        <taxon>Magnoliopsida</taxon>
        <taxon>eudicotyledons</taxon>
        <taxon>Gunneridae</taxon>
        <taxon>Pentapetalae</taxon>
        <taxon>asterids</taxon>
        <taxon>campanulids</taxon>
        <taxon>Asterales</taxon>
        <taxon>Asteraceae</taxon>
        <taxon>Asteroideae</taxon>
        <taxon>Anthemideae</taxon>
        <taxon>Anthemidinae</taxon>
        <taxon>Tanacetum</taxon>
    </lineage>
</organism>
<evidence type="ECO:0000313" key="3">
    <source>
        <dbReference type="EMBL" id="GJS75938.1"/>
    </source>
</evidence>
<reference evidence="3" key="2">
    <citation type="submission" date="2022-01" db="EMBL/GenBank/DDBJ databases">
        <authorList>
            <person name="Yamashiro T."/>
            <person name="Shiraishi A."/>
            <person name="Satake H."/>
            <person name="Nakayama K."/>
        </authorList>
    </citation>
    <scope>NUCLEOTIDE SEQUENCE</scope>
</reference>
<proteinExistence type="predicted"/>
<comment type="caution">
    <text evidence="3">The sequence shown here is derived from an EMBL/GenBank/DDBJ whole genome shotgun (WGS) entry which is preliminary data.</text>
</comment>
<dbReference type="CDD" id="cd09272">
    <property type="entry name" value="RNase_HI_RT_Ty1"/>
    <property type="match status" value="1"/>
</dbReference>
<accession>A0ABQ4YFF1</accession>
<evidence type="ECO:0000259" key="2">
    <source>
        <dbReference type="Pfam" id="PF25597"/>
    </source>
</evidence>
<keyword evidence="4" id="KW-1185">Reference proteome</keyword>
<evidence type="ECO:0000313" key="4">
    <source>
        <dbReference type="Proteomes" id="UP001151760"/>
    </source>
</evidence>
<name>A0ABQ4YFF1_9ASTR</name>
<dbReference type="PANTHER" id="PTHR11439">
    <property type="entry name" value="GAG-POL-RELATED RETROTRANSPOSON"/>
    <property type="match status" value="1"/>
</dbReference>
<gene>
    <name evidence="3" type="ORF">Tco_0725819</name>
</gene>
<dbReference type="Proteomes" id="UP001151760">
    <property type="component" value="Unassembled WGS sequence"/>
</dbReference>
<feature type="domain" description="Retroviral polymerase SH3-like" evidence="2">
    <location>
        <begin position="27"/>
        <end position="87"/>
    </location>
</feature>
<evidence type="ECO:0000259" key="1">
    <source>
        <dbReference type="Pfam" id="PF07727"/>
    </source>
</evidence>
<feature type="domain" description="Reverse transcriptase Ty1/copia-type" evidence="1">
    <location>
        <begin position="250"/>
        <end position="381"/>
    </location>
</feature>
<dbReference type="PANTHER" id="PTHR11439:SF495">
    <property type="entry name" value="REVERSE TRANSCRIPTASE, RNA-DEPENDENT DNA POLYMERASE-RELATED"/>
    <property type="match status" value="1"/>
</dbReference>
<protein>
    <submittedName>
        <fullName evidence="3">Retrovirus-related pol polyprotein from transposon TNT 1-94</fullName>
    </submittedName>
</protein>
<sequence>MKRHGKTSYDVFRGRSPDISYFDVFGCPIHIHNHKDHLGKFDEKADDGFFLGYSPVAKAFRVFNIRRQEMEEIVHVTFSEDDEAISQSSTEGDAIIFNENRSFLDDEFLKPRSKVTQCLSNTEYFPYISSYNNATPSDSPILYVSVASKDPPEFTEADNHRALTEVILQTYVPQDRWSREKHIELVNIIGEPLAGVTTRSKIKDSDVALASECLYVNFLSKMEPKKLIEALEKEGWIIAMKEELNQFEINKVWTLVPKPHGKTIIGTKWVWKNKMDENGIVIKNNARLAAQGYNQQERIDYEETFVPIIGLEAIRIFLAYAVYMGFMVYQMDVKSAFLNGKISEEVYVQQPLGFESSEFPNHVCKVDKALYRLKQAPRAWGLSDTWRKVSMLECKEAKLCTMSSAKAEYVAAAGCYAKVLWIKSQLAYYDVLYDKVPIFCDNTSAIAISNNPVLHSKTKHIDIRYHFIRYHILKGDIELHFVPTDLQLADIFTKPLAEPSFTRLVAEFGMLNIEKQVSDKKKALSDL</sequence>
<dbReference type="EMBL" id="BQNB010010339">
    <property type="protein sequence ID" value="GJS75938.1"/>
    <property type="molecule type" value="Genomic_DNA"/>
</dbReference>
<dbReference type="InterPro" id="IPR057670">
    <property type="entry name" value="SH3_retrovirus"/>
</dbReference>
<reference evidence="3" key="1">
    <citation type="journal article" date="2022" name="Int. J. Mol. Sci.">
        <title>Draft Genome of Tanacetum Coccineum: Genomic Comparison of Closely Related Tanacetum-Family Plants.</title>
        <authorList>
            <person name="Yamashiro T."/>
            <person name="Shiraishi A."/>
            <person name="Nakayama K."/>
            <person name="Satake H."/>
        </authorList>
    </citation>
    <scope>NUCLEOTIDE SEQUENCE</scope>
</reference>